<dbReference type="RefSeq" id="WP_190932219.1">
    <property type="nucleotide sequence ID" value="NZ_JACXJA010000063.1"/>
</dbReference>
<keyword evidence="4" id="KW-1185">Reference proteome</keyword>
<feature type="compositionally biased region" description="Polar residues" evidence="1">
    <location>
        <begin position="67"/>
        <end position="95"/>
    </location>
</feature>
<evidence type="ECO:0000259" key="2">
    <source>
        <dbReference type="Pfam" id="PF00188"/>
    </source>
</evidence>
<dbReference type="AlphaFoldDB" id="A0A927CJ21"/>
<dbReference type="InterPro" id="IPR035940">
    <property type="entry name" value="CAP_sf"/>
</dbReference>
<proteinExistence type="predicted"/>
<dbReference type="PANTHER" id="PTHR31157:SF1">
    <property type="entry name" value="SCP DOMAIN-CONTAINING PROTEIN"/>
    <property type="match status" value="1"/>
</dbReference>
<feature type="compositionally biased region" description="Low complexity" evidence="1">
    <location>
        <begin position="139"/>
        <end position="154"/>
    </location>
</feature>
<name>A0A927CJ21_9BACL</name>
<feature type="region of interest" description="Disordered" evidence="1">
    <location>
        <begin position="117"/>
        <end position="157"/>
    </location>
</feature>
<dbReference type="Proteomes" id="UP000639396">
    <property type="component" value="Unassembled WGS sequence"/>
</dbReference>
<gene>
    <name evidence="3" type="ORF">IDH45_32015</name>
</gene>
<dbReference type="SUPFAM" id="SSF55797">
    <property type="entry name" value="PR-1-like"/>
    <property type="match status" value="1"/>
</dbReference>
<dbReference type="Pfam" id="PF00188">
    <property type="entry name" value="CAP"/>
    <property type="match status" value="1"/>
</dbReference>
<dbReference type="InterPro" id="IPR014044">
    <property type="entry name" value="CAP_dom"/>
</dbReference>
<feature type="domain" description="SCP" evidence="2">
    <location>
        <begin position="166"/>
        <end position="274"/>
    </location>
</feature>
<evidence type="ECO:0000313" key="3">
    <source>
        <dbReference type="EMBL" id="MBD2866605.1"/>
    </source>
</evidence>
<dbReference type="PANTHER" id="PTHR31157">
    <property type="entry name" value="SCP DOMAIN-CONTAINING PROTEIN"/>
    <property type="match status" value="1"/>
</dbReference>
<accession>A0A927CJ21</accession>
<dbReference type="CDD" id="cd05379">
    <property type="entry name" value="CAP_bacterial"/>
    <property type="match status" value="1"/>
</dbReference>
<sequence>MRQSRINPRRFAETLFVIHLTRPAYKEVWVIKKYIIVAALLAVTACGNTVTKKQAAPDQIKLEPRSHQASPSPNLTQASSLSTADGENPSITMQQIPYDGTGWMDWLNRISQPVPQQYPVNPPVNQPVQQYPANPPASMPANPVTPANPAAPQPSADSSQYALQVLDLVNKERSNAGLNPLAMDDNLTKVAMAKAQDMYNNNYFDHQSPTYGSPFDMMRAFGITYNSAGENIAKGQTSPAEVMNQWMNSPGHRANILNTSFTKIGIAFYNNEWVQEFTG</sequence>
<evidence type="ECO:0000313" key="4">
    <source>
        <dbReference type="Proteomes" id="UP000639396"/>
    </source>
</evidence>
<dbReference type="Gene3D" id="3.40.33.10">
    <property type="entry name" value="CAP"/>
    <property type="match status" value="1"/>
</dbReference>
<comment type="caution">
    <text evidence="3">The sequence shown here is derived from an EMBL/GenBank/DDBJ whole genome shotgun (WGS) entry which is preliminary data.</text>
</comment>
<dbReference type="EMBL" id="JACXJA010000063">
    <property type="protein sequence ID" value="MBD2866605.1"/>
    <property type="molecule type" value="Genomic_DNA"/>
</dbReference>
<organism evidence="3 4">
    <name type="scientific">Paenibacillus oceani</name>
    <dbReference type="NCBI Taxonomy" id="2772510"/>
    <lineage>
        <taxon>Bacteria</taxon>
        <taxon>Bacillati</taxon>
        <taxon>Bacillota</taxon>
        <taxon>Bacilli</taxon>
        <taxon>Bacillales</taxon>
        <taxon>Paenibacillaceae</taxon>
        <taxon>Paenibacillus</taxon>
    </lineage>
</organism>
<feature type="region of interest" description="Disordered" evidence="1">
    <location>
        <begin position="54"/>
        <end position="95"/>
    </location>
</feature>
<protein>
    <submittedName>
        <fullName evidence="3">SCP-like extracellular</fullName>
    </submittedName>
</protein>
<reference evidence="3" key="1">
    <citation type="submission" date="2020-09" db="EMBL/GenBank/DDBJ databases">
        <title>A novel bacterium of genus Paenibacillus, isolated from South China Sea.</title>
        <authorList>
            <person name="Huang H."/>
            <person name="Mo K."/>
            <person name="Hu Y."/>
        </authorList>
    </citation>
    <scope>NUCLEOTIDE SEQUENCE</scope>
    <source>
        <strain evidence="3">IB182363</strain>
    </source>
</reference>
<evidence type="ECO:0000256" key="1">
    <source>
        <dbReference type="SAM" id="MobiDB-lite"/>
    </source>
</evidence>